<feature type="coiled-coil region" evidence="3">
    <location>
        <begin position="123"/>
        <end position="196"/>
    </location>
</feature>
<evidence type="ECO:0000256" key="5">
    <source>
        <dbReference type="SAM" id="Phobius"/>
    </source>
</evidence>
<dbReference type="Gene3D" id="6.10.140.1990">
    <property type="match status" value="1"/>
</dbReference>
<keyword evidence="5" id="KW-0812">Transmembrane</keyword>
<evidence type="ECO:0000313" key="8">
    <source>
        <dbReference type="EMBL" id="KIE06914.1"/>
    </source>
</evidence>
<reference evidence="8" key="1">
    <citation type="journal article" date="2015" name="Genome Announc.">
        <title>Draft Genome Sequence of Tolypothrix boutellei Strain VB521301.</title>
        <authorList>
            <person name="Chandrababunaidu M.M."/>
            <person name="Singh D."/>
            <person name="Sen D."/>
            <person name="Bhan S."/>
            <person name="Das S."/>
            <person name="Gupta A."/>
            <person name="Adhikary S.P."/>
            <person name="Tripathy S."/>
        </authorList>
    </citation>
    <scope>NUCLEOTIDE SEQUENCE</scope>
    <source>
        <strain evidence="8">VB521301</strain>
    </source>
</reference>
<protein>
    <submittedName>
        <fullName evidence="7">HlyD family efflux transporter periplasmic adaptor subunit</fullName>
    </submittedName>
</protein>
<evidence type="ECO:0000256" key="2">
    <source>
        <dbReference type="ARBA" id="ARBA00023054"/>
    </source>
</evidence>
<feature type="compositionally biased region" description="Basic and acidic residues" evidence="4">
    <location>
        <begin position="8"/>
        <end position="24"/>
    </location>
</feature>
<reference evidence="7" key="2">
    <citation type="submission" date="2019-11" db="EMBL/GenBank/DDBJ databases">
        <title>Improved Assembly of Tolypothrix boutellei genome.</title>
        <authorList>
            <person name="Sarangi A.N."/>
            <person name="Mukherjee M."/>
            <person name="Ghosh S."/>
            <person name="Singh D."/>
            <person name="Das A."/>
            <person name="Kant S."/>
            <person name="Prusty A."/>
            <person name="Tripathy S."/>
        </authorList>
    </citation>
    <scope>NUCLEOTIDE SEQUENCE</scope>
    <source>
        <strain evidence="7">VB521301</strain>
    </source>
</reference>
<dbReference type="EMBL" id="JHEG02000059">
    <property type="protein sequence ID" value="KIE06914.1"/>
    <property type="molecule type" value="Genomic_DNA"/>
</dbReference>
<evidence type="ECO:0000256" key="3">
    <source>
        <dbReference type="SAM" id="Coils"/>
    </source>
</evidence>
<organism evidence="8">
    <name type="scientific">Tolypothrix bouteillei VB521301</name>
    <dbReference type="NCBI Taxonomy" id="1479485"/>
    <lineage>
        <taxon>Bacteria</taxon>
        <taxon>Bacillati</taxon>
        <taxon>Cyanobacteriota</taxon>
        <taxon>Cyanophyceae</taxon>
        <taxon>Nostocales</taxon>
        <taxon>Tolypothrichaceae</taxon>
        <taxon>Tolypothrix</taxon>
    </lineage>
</organism>
<feature type="domain" description="Multidrug resistance protein MdtA-like barrel-sandwich hybrid" evidence="6">
    <location>
        <begin position="85"/>
        <end position="328"/>
    </location>
</feature>
<dbReference type="PRINTS" id="PR01490">
    <property type="entry name" value="RTXTOXIND"/>
</dbReference>
<dbReference type="Gene3D" id="2.40.30.170">
    <property type="match status" value="1"/>
</dbReference>
<accession>A0A0C1QN13</accession>
<dbReference type="RefSeq" id="WP_038085826.1">
    <property type="nucleotide sequence ID" value="NZ_JHEG04000001.1"/>
</dbReference>
<feature type="transmembrane region" description="Helical" evidence="5">
    <location>
        <begin position="44"/>
        <end position="61"/>
    </location>
</feature>
<dbReference type="GO" id="GO:1990195">
    <property type="term" value="C:macrolide transmembrane transporter complex"/>
    <property type="evidence" value="ECO:0007669"/>
    <property type="project" value="InterPro"/>
</dbReference>
<evidence type="ECO:0000256" key="4">
    <source>
        <dbReference type="SAM" id="MobiDB-lite"/>
    </source>
</evidence>
<proteinExistence type="predicted"/>
<gene>
    <name evidence="8" type="ORF">DA73_0237400</name>
    <name evidence="7" type="ORF">DA73_0400032670</name>
</gene>
<comment type="subcellular location">
    <subcellularLocation>
        <location evidence="1">Cell envelope</location>
    </subcellularLocation>
</comment>
<dbReference type="EMBL" id="JHEG04000001">
    <property type="protein sequence ID" value="KAF3889696.1"/>
    <property type="molecule type" value="Genomic_DNA"/>
</dbReference>
<dbReference type="GO" id="GO:0030313">
    <property type="term" value="C:cell envelope"/>
    <property type="evidence" value="ECO:0007669"/>
    <property type="project" value="UniProtKB-SubCell"/>
</dbReference>
<evidence type="ECO:0000259" key="6">
    <source>
        <dbReference type="Pfam" id="PF25917"/>
    </source>
</evidence>
<evidence type="ECO:0000256" key="1">
    <source>
        <dbReference type="ARBA" id="ARBA00004196"/>
    </source>
</evidence>
<dbReference type="Proteomes" id="UP000029738">
    <property type="component" value="Unassembled WGS sequence"/>
</dbReference>
<dbReference type="AlphaFoldDB" id="A0A0C1QN13"/>
<keyword evidence="5" id="KW-0472">Membrane</keyword>
<feature type="region of interest" description="Disordered" evidence="4">
    <location>
        <begin position="1"/>
        <end position="39"/>
    </location>
</feature>
<dbReference type="InterPro" id="IPR058625">
    <property type="entry name" value="MdtA-like_BSH"/>
</dbReference>
<dbReference type="OrthoDB" id="9778236at2"/>
<dbReference type="GO" id="GO:0019898">
    <property type="term" value="C:extrinsic component of membrane"/>
    <property type="evidence" value="ECO:0007669"/>
    <property type="project" value="InterPro"/>
</dbReference>
<dbReference type="Pfam" id="PF25917">
    <property type="entry name" value="BSH_RND"/>
    <property type="match status" value="1"/>
</dbReference>
<dbReference type="PANTHER" id="PTHR32347:SF23">
    <property type="entry name" value="BLL5650 PROTEIN"/>
    <property type="match status" value="1"/>
</dbReference>
<dbReference type="STRING" id="1479485.DA73_0237400"/>
<name>A0A0C1QN13_9CYAN</name>
<evidence type="ECO:0000313" key="9">
    <source>
        <dbReference type="Proteomes" id="UP000029738"/>
    </source>
</evidence>
<dbReference type="InterPro" id="IPR050465">
    <property type="entry name" value="UPF0194_transport"/>
</dbReference>
<keyword evidence="5" id="KW-1133">Transmembrane helix</keyword>
<dbReference type="InterPro" id="IPR030190">
    <property type="entry name" value="MacA_alpha-hairpin_sf"/>
</dbReference>
<evidence type="ECO:0000313" key="7">
    <source>
        <dbReference type="EMBL" id="KAF3889696.1"/>
    </source>
</evidence>
<comment type="caution">
    <text evidence="8">The sequence shown here is derived from an EMBL/GenBank/DDBJ whole genome shotgun (WGS) entry which is preliminary data.</text>
</comment>
<keyword evidence="9" id="KW-1185">Reference proteome</keyword>
<sequence length="426" mass="46134">MTQTPTEPIHDDRDTNVSPVEDKIQVSQPQPSPQKPRRHIPKPVLILGAIALIAGAGYTVYRTFIYQPEPEGLFLSGRIEGYETDISAKIGGRIASVAVREGDFVKPGQLLVQIDDSELTAQIQGAAARVRAAQERLERARQQLPVLEAQLQQANLTTQQAKQESQGRVEQAENALAAARSQLVEAQANLELSRVKQQRTSYLYGQGAVSAQSKDEDNAALNVARARVATARQQVQSAQGTLTQAQATLRNTPIRAAAALQIEKQIFQARTDIAVAQQEVKDAQATQAQVQANLNYLKINSPLAGSVITRSVEAGEVVAAGAPLVTIVNLDNLYLRGFIPEGEIGKVKIGQPSLVYLDTYPKQPLKATVTRIDPKASFTPENIYFKKDRVTQVFGVELTLKNSQGLAKPGMPADGRILEGQGGQGR</sequence>
<dbReference type="PANTHER" id="PTHR32347">
    <property type="entry name" value="EFFLUX SYSTEM COMPONENT YKNX-RELATED"/>
    <property type="match status" value="1"/>
</dbReference>
<dbReference type="GO" id="GO:1990961">
    <property type="term" value="P:xenobiotic detoxification by transmembrane export across the plasma membrane"/>
    <property type="evidence" value="ECO:0007669"/>
    <property type="project" value="InterPro"/>
</dbReference>
<dbReference type="Gene3D" id="2.40.50.100">
    <property type="match status" value="2"/>
</dbReference>
<dbReference type="SUPFAM" id="SSF111369">
    <property type="entry name" value="HlyD-like secretion proteins"/>
    <property type="match status" value="2"/>
</dbReference>
<keyword evidence="2 3" id="KW-0175">Coiled coil</keyword>